<evidence type="ECO:0000256" key="2">
    <source>
        <dbReference type="ARBA" id="ARBA00038825"/>
    </source>
</evidence>
<dbReference type="RefSeq" id="WP_164355990.1">
    <property type="nucleotide sequence ID" value="NZ_JAABNT010000026.1"/>
</dbReference>
<dbReference type="Gene3D" id="3.50.50.60">
    <property type="entry name" value="FAD/NAD(P)-binding domain"/>
    <property type="match status" value="2"/>
</dbReference>
<comment type="caution">
    <text evidence="5">The sequence shown here is derived from an EMBL/GenBank/DDBJ whole genome shotgun (WGS) entry which is preliminary data.</text>
</comment>
<dbReference type="PANTHER" id="PTHR10668">
    <property type="entry name" value="PHYTOENE DEHYDROGENASE"/>
    <property type="match status" value="1"/>
</dbReference>
<evidence type="ECO:0000313" key="5">
    <source>
        <dbReference type="EMBL" id="NEK24903.1"/>
    </source>
</evidence>
<dbReference type="Pfam" id="PF01593">
    <property type="entry name" value="Amino_oxidase"/>
    <property type="match status" value="1"/>
</dbReference>
<protein>
    <recommendedName>
        <fullName evidence="3">Pyridine nucleotide-disulfide oxidoreductase domain-containing protein 2</fullName>
    </recommendedName>
</protein>
<gene>
    <name evidence="5" type="ORF">GV827_21260</name>
</gene>
<dbReference type="GO" id="GO:0007017">
    <property type="term" value="P:microtubule-based process"/>
    <property type="evidence" value="ECO:0007669"/>
    <property type="project" value="InterPro"/>
</dbReference>
<dbReference type="InterPro" id="IPR002937">
    <property type="entry name" value="Amino_oxidase"/>
</dbReference>
<proteinExistence type="predicted"/>
<dbReference type="GO" id="GO:0005874">
    <property type="term" value="C:microtubule"/>
    <property type="evidence" value="ECO:0007669"/>
    <property type="project" value="InterPro"/>
</dbReference>
<dbReference type="PANTHER" id="PTHR10668:SF105">
    <property type="entry name" value="DEHYDROGENASE-RELATED"/>
    <property type="match status" value="1"/>
</dbReference>
<evidence type="ECO:0000256" key="1">
    <source>
        <dbReference type="ARBA" id="ARBA00037217"/>
    </source>
</evidence>
<organism evidence="5 6">
    <name type="scientific">Sulfitobacter sediminilitoris</name>
    <dbReference type="NCBI Taxonomy" id="2698830"/>
    <lineage>
        <taxon>Bacteria</taxon>
        <taxon>Pseudomonadati</taxon>
        <taxon>Pseudomonadota</taxon>
        <taxon>Alphaproteobacteria</taxon>
        <taxon>Rhodobacterales</taxon>
        <taxon>Roseobacteraceae</taxon>
        <taxon>Sulfitobacter</taxon>
    </lineage>
</organism>
<dbReference type="AlphaFoldDB" id="A0A6P0CK53"/>
<dbReference type="InterPro" id="IPR017975">
    <property type="entry name" value="Tubulin_CS"/>
</dbReference>
<dbReference type="Gene3D" id="3.90.660.50">
    <property type="match status" value="1"/>
</dbReference>
<feature type="domain" description="Amine oxidase" evidence="4">
    <location>
        <begin position="17"/>
        <end position="319"/>
    </location>
</feature>
<comment type="subunit">
    <text evidence="2">Interacts with COX5B; this interaction may contribute to localize PYROXD2 to the inner face of the inner mitochondrial membrane.</text>
</comment>
<dbReference type="GO" id="GO:0005525">
    <property type="term" value="F:GTP binding"/>
    <property type="evidence" value="ECO:0007669"/>
    <property type="project" value="InterPro"/>
</dbReference>
<name>A0A6P0CK53_9RHOB</name>
<dbReference type="InterPro" id="IPR036188">
    <property type="entry name" value="FAD/NAD-bd_sf"/>
</dbReference>
<accession>A0A6P0CK53</accession>
<dbReference type="EMBL" id="JAABNT010000026">
    <property type="protein sequence ID" value="NEK24903.1"/>
    <property type="molecule type" value="Genomic_DNA"/>
</dbReference>
<dbReference type="PROSITE" id="PS00227">
    <property type="entry name" value="TUBULIN"/>
    <property type="match status" value="1"/>
</dbReference>
<comment type="function">
    <text evidence="1">Probable oxidoreductase that may play a role as regulator of mitochondrial function.</text>
</comment>
<keyword evidence="6" id="KW-1185">Reference proteome</keyword>
<sequence length="522" mass="55437">MTNNPDAVIIGAGHNSLACACHLAARGWKVAIYEQASEPGGAVKTGEYTVPGFRHDWAAMNLSLFAGSAFHSQHAAELSKHGLAFAPTANPFASVFPDGRWLGISNDATLTTARVRGFSEADAATWTKLTKDFPRDVEPILGVLDAAMNLRAISSLGWRMWRKEGGGSALDLARFMMMSPRAWLDQTFESDHVKATLAAWGMHLDFAPDVAGGAVFPYLEAMAGQAFGMVLGQGGAATMTKAMVRMIESRGGAVHCNQTVTGIKQAAGRAFGIILEDGTVVEAEKAVIANVSPAALGKLTGGTNNSRYDTALEKFQYAPGTMMIHLAMDALPNWSAPELKRFAYVHMAPSLDQMARTYAQAKGGMLPDEPVIVCGQPTVVDPSRAPAGKHVLWLQVRMAPGQIKGDAAGEITATDWAEAAEPFANRALDILERYAPGTRKHILGQHIVTPAMLEADNPNLIGGDQVCGSHHLHQHFMNRPVRGYADGTTPIKNLYHTGAAVWPGGGTGAGPGTLLAKKLVGN</sequence>
<evidence type="ECO:0000313" key="6">
    <source>
        <dbReference type="Proteomes" id="UP000468591"/>
    </source>
</evidence>
<dbReference type="Proteomes" id="UP000468591">
    <property type="component" value="Unassembled WGS sequence"/>
</dbReference>
<evidence type="ECO:0000256" key="3">
    <source>
        <dbReference type="ARBA" id="ARBA00040298"/>
    </source>
</evidence>
<reference evidence="5 6" key="1">
    <citation type="submission" date="2020-01" db="EMBL/GenBank/DDBJ databases">
        <title>Sulfitobacter sediminilitoris sp. nov., isolated from a tidal flat.</title>
        <authorList>
            <person name="Park S."/>
            <person name="Yoon J.-H."/>
        </authorList>
    </citation>
    <scope>NUCLEOTIDE SEQUENCE [LARGE SCALE GENOMIC DNA]</scope>
    <source>
        <strain evidence="5 6">JBTF-M27</strain>
    </source>
</reference>
<dbReference type="SUPFAM" id="SSF51905">
    <property type="entry name" value="FAD/NAD(P)-binding domain"/>
    <property type="match status" value="1"/>
</dbReference>
<dbReference type="GO" id="GO:0016491">
    <property type="term" value="F:oxidoreductase activity"/>
    <property type="evidence" value="ECO:0007669"/>
    <property type="project" value="InterPro"/>
</dbReference>
<evidence type="ECO:0000259" key="4">
    <source>
        <dbReference type="Pfam" id="PF01593"/>
    </source>
</evidence>